<protein>
    <recommendedName>
        <fullName evidence="3">Calcium-dependent phosphoinositide phospholipase C</fullName>
    </recommendedName>
</protein>
<dbReference type="GO" id="GO:0006629">
    <property type="term" value="P:lipid metabolic process"/>
    <property type="evidence" value="ECO:0007669"/>
    <property type="project" value="InterPro"/>
</dbReference>
<evidence type="ECO:0008006" key="3">
    <source>
        <dbReference type="Google" id="ProtNLM"/>
    </source>
</evidence>
<organism evidence="1 2">
    <name type="scientific">Pelagerythrobacter rhizovicinus</name>
    <dbReference type="NCBI Taxonomy" id="2268576"/>
    <lineage>
        <taxon>Bacteria</taxon>
        <taxon>Pseudomonadati</taxon>
        <taxon>Pseudomonadota</taxon>
        <taxon>Alphaproteobacteria</taxon>
        <taxon>Sphingomonadales</taxon>
        <taxon>Erythrobacteraceae</taxon>
        <taxon>Pelagerythrobacter</taxon>
    </lineage>
</organism>
<comment type="caution">
    <text evidence="1">The sequence shown here is derived from an EMBL/GenBank/DDBJ whole genome shotgun (WGS) entry which is preliminary data.</text>
</comment>
<sequence>MFWLNAILLMLDPMPVAAEDPVRINDLVMVGTHNSYKLAMPEERMAQLREHDPQAADSLDYAHRPLTEQLDAGARQIELDVYYDPHGGHFAGTSDDPALRRPGFKVQHIPGLDDRTSCPTLVQCLAIIKDWSDAHPGHAPILVMMNAKDSTGDASPIVEALPFTEAAFDALDREIRSVLPADKLIVPDNVQGSYPTLREAVLADNWPTLDAARGRLMFALDEGPEKVALYRGDRVSLEGRVLFVNTDEDSPAAAYLTLNHPIREADRIRRAVEAGFIVRTRADEGTAAARTGDTRQRDAALASGAQYISTDYLWPDPRFDTGYRVGLSGSAAVVCNPVSRPQGCGADPLEPPTR</sequence>
<dbReference type="EMBL" id="SDPV01000002">
    <property type="protein sequence ID" value="RXZ63991.1"/>
    <property type="molecule type" value="Genomic_DNA"/>
</dbReference>
<dbReference type="CDD" id="cd08589">
    <property type="entry name" value="PI-PLCc_SaPLC1_like"/>
    <property type="match status" value="1"/>
</dbReference>
<reference evidence="1 2" key="1">
    <citation type="submission" date="2019-01" db="EMBL/GenBank/DDBJ databases">
        <title>Altererythrobacter rhizovicinus sp. nov., isolated from the rhizosphere soil of Haloxylon ammodendron.</title>
        <authorList>
            <person name="Li H.-P."/>
            <person name="Gou J.-Y."/>
            <person name="Yao D."/>
            <person name="Han Q.-Q."/>
            <person name="Shao K.-Z."/>
            <person name="Zhao Q."/>
            <person name="Zhang J.-L."/>
        </authorList>
    </citation>
    <scope>NUCLEOTIDE SEQUENCE [LARGE SCALE GENOMIC DNA]</scope>
    <source>
        <strain evidence="1 2">AY-3R</strain>
    </source>
</reference>
<dbReference type="Proteomes" id="UP000293623">
    <property type="component" value="Unassembled WGS sequence"/>
</dbReference>
<evidence type="ECO:0000313" key="2">
    <source>
        <dbReference type="Proteomes" id="UP000293623"/>
    </source>
</evidence>
<dbReference type="InterPro" id="IPR032075">
    <property type="entry name" value="PI-PLC-C1"/>
</dbReference>
<dbReference type="SUPFAM" id="SSF51695">
    <property type="entry name" value="PLC-like phosphodiesterases"/>
    <property type="match status" value="1"/>
</dbReference>
<dbReference type="GO" id="GO:0008081">
    <property type="term" value="F:phosphoric diester hydrolase activity"/>
    <property type="evidence" value="ECO:0007669"/>
    <property type="project" value="InterPro"/>
</dbReference>
<dbReference type="Pfam" id="PF16670">
    <property type="entry name" value="PI-PLC-C1"/>
    <property type="match status" value="1"/>
</dbReference>
<evidence type="ECO:0000313" key="1">
    <source>
        <dbReference type="EMBL" id="RXZ63991.1"/>
    </source>
</evidence>
<dbReference type="InterPro" id="IPR017946">
    <property type="entry name" value="PLC-like_Pdiesterase_TIM-brl"/>
</dbReference>
<gene>
    <name evidence="1" type="ORF">ETX26_08610</name>
</gene>
<keyword evidence="2" id="KW-1185">Reference proteome</keyword>
<dbReference type="RefSeq" id="WP_129524306.1">
    <property type="nucleotide sequence ID" value="NZ_SDPV01000002.1"/>
</dbReference>
<dbReference type="OrthoDB" id="195526at2"/>
<dbReference type="AlphaFoldDB" id="A0A4Q2KLH8"/>
<dbReference type="Gene3D" id="3.20.20.190">
    <property type="entry name" value="Phosphatidylinositol (PI) phosphodiesterase"/>
    <property type="match status" value="1"/>
</dbReference>
<proteinExistence type="predicted"/>
<name>A0A4Q2KLH8_9SPHN</name>
<accession>A0A4Q2KLH8</accession>